<gene>
    <name evidence="1" type="ORF">ACFFU1_12235</name>
</gene>
<sequence length="227" mass="25527">MIYNKIALLIFANSGQQEVLSKSFSSSNLFDALNERTLKIAKQTGLPYFHVSEKQQTGDSFGERFTNAIQIIYTKGFDTVITIGNDTPHLKSAHILKTVDKLKTCPLVLGPSRDGGFYLMGLKKSHFNKALFLSLPWQRANLNNCISKLIISNKTEVLYLEALTDIDNSSDIKHILDSFKSLSTSLKFILLQYLALVSKAIFHSAIIFRILYFQSPHNKGSPIPLHF</sequence>
<dbReference type="Gene3D" id="3.90.550.10">
    <property type="entry name" value="Spore Coat Polysaccharide Biosynthesis Protein SpsA, Chain A"/>
    <property type="match status" value="1"/>
</dbReference>
<comment type="caution">
    <text evidence="1">The sequence shown here is derived from an EMBL/GenBank/DDBJ whole genome shotgun (WGS) entry which is preliminary data.</text>
</comment>
<dbReference type="EMBL" id="JBHMFA010000009">
    <property type="protein sequence ID" value="MFB9105675.1"/>
    <property type="molecule type" value="Genomic_DNA"/>
</dbReference>
<name>A0ABV5H1A3_9FLAO</name>
<dbReference type="InterPro" id="IPR018641">
    <property type="entry name" value="Trfase_1_rSAM/seldom-assoc"/>
</dbReference>
<evidence type="ECO:0000313" key="1">
    <source>
        <dbReference type="EMBL" id="MFB9105675.1"/>
    </source>
</evidence>
<protein>
    <submittedName>
        <fullName evidence="1">DUF2064 domain-containing protein</fullName>
    </submittedName>
</protein>
<dbReference type="SUPFAM" id="SSF53448">
    <property type="entry name" value="Nucleotide-diphospho-sugar transferases"/>
    <property type="match status" value="1"/>
</dbReference>
<accession>A0ABV5H1A3</accession>
<dbReference type="Pfam" id="PF09837">
    <property type="entry name" value="DUF2064"/>
    <property type="match status" value="1"/>
</dbReference>
<evidence type="ECO:0000313" key="2">
    <source>
        <dbReference type="Proteomes" id="UP001589590"/>
    </source>
</evidence>
<dbReference type="RefSeq" id="WP_290271902.1">
    <property type="nucleotide sequence ID" value="NZ_JAUFQP010000013.1"/>
</dbReference>
<dbReference type="PANTHER" id="PTHR36529">
    <property type="entry name" value="SLL1095 PROTEIN"/>
    <property type="match status" value="1"/>
</dbReference>
<keyword evidence="2" id="KW-1185">Reference proteome</keyword>
<dbReference type="InterPro" id="IPR029044">
    <property type="entry name" value="Nucleotide-diphossugar_trans"/>
</dbReference>
<dbReference type="PANTHER" id="PTHR36529:SF1">
    <property type="entry name" value="GLYCOSYLTRANSFERASE"/>
    <property type="match status" value="1"/>
</dbReference>
<reference evidence="1 2" key="1">
    <citation type="submission" date="2024-09" db="EMBL/GenBank/DDBJ databases">
        <authorList>
            <person name="Sun Q."/>
            <person name="Mori K."/>
        </authorList>
    </citation>
    <scope>NUCLEOTIDE SEQUENCE [LARGE SCALE GENOMIC DNA]</scope>
    <source>
        <strain evidence="1 2">CECT 8300</strain>
    </source>
</reference>
<proteinExistence type="predicted"/>
<organism evidence="1 2">
    <name type="scientific">Algibacter miyuki</name>
    <dbReference type="NCBI Taxonomy" id="1306933"/>
    <lineage>
        <taxon>Bacteria</taxon>
        <taxon>Pseudomonadati</taxon>
        <taxon>Bacteroidota</taxon>
        <taxon>Flavobacteriia</taxon>
        <taxon>Flavobacteriales</taxon>
        <taxon>Flavobacteriaceae</taxon>
        <taxon>Algibacter</taxon>
    </lineage>
</organism>
<dbReference type="Proteomes" id="UP001589590">
    <property type="component" value="Unassembled WGS sequence"/>
</dbReference>